<name>A0A3G5A7R7_9VIRU</name>
<reference evidence="1" key="1">
    <citation type="submission" date="2018-10" db="EMBL/GenBank/DDBJ databases">
        <title>Hidden diversity of soil giant viruses.</title>
        <authorList>
            <person name="Schulz F."/>
            <person name="Alteio L."/>
            <person name="Goudeau D."/>
            <person name="Ryan E.M."/>
            <person name="Malmstrom R.R."/>
            <person name="Blanchard J."/>
            <person name="Woyke T."/>
        </authorList>
    </citation>
    <scope>NUCLEOTIDE SEQUENCE</scope>
    <source>
        <strain evidence="1">HAV1</strain>
    </source>
</reference>
<gene>
    <name evidence="1" type="ORF">Harvfovirus71_8</name>
</gene>
<dbReference type="EMBL" id="MK072313">
    <property type="protein sequence ID" value="AYV81873.1"/>
    <property type="molecule type" value="Genomic_DNA"/>
</dbReference>
<protein>
    <submittedName>
        <fullName evidence="1">Uncharacterized protein</fullName>
    </submittedName>
</protein>
<organism evidence="1">
    <name type="scientific">Harvfovirus sp</name>
    <dbReference type="NCBI Taxonomy" id="2487768"/>
    <lineage>
        <taxon>Viruses</taxon>
        <taxon>Varidnaviria</taxon>
        <taxon>Bamfordvirae</taxon>
        <taxon>Nucleocytoviricota</taxon>
        <taxon>Megaviricetes</taxon>
        <taxon>Imitervirales</taxon>
        <taxon>Mimiviridae</taxon>
        <taxon>Klosneuvirinae</taxon>
    </lineage>
</organism>
<proteinExistence type="predicted"/>
<accession>A0A3G5A7R7</accession>
<evidence type="ECO:0000313" key="1">
    <source>
        <dbReference type="EMBL" id="AYV81873.1"/>
    </source>
</evidence>
<sequence>MLIHVPRCHMSFRSLSEIEPLFTQDLKKENPHVHQKKEAGSGSH</sequence>